<sequence length="189" mass="20942">MFRRDTMKQIFTHLDQTEYTRTGGEGASYAALLEQFFLVKRERRMVYFIGNGGSAGIATHMSADFLKNGGMRTHSMLEPTTLTCLGNDFGYDFVFSRQLEIIADEGDLLVAISSSGNSPNIVNATQVAREKGCQIVTFTGFKGDNKLRGMGDINVYVPCMEYGPVESIHNMILQQLVDDIVARDGMGMK</sequence>
<dbReference type="AlphaFoldDB" id="F5RQC9"/>
<dbReference type="Gene3D" id="3.40.50.10490">
    <property type="entry name" value="Glucose-6-phosphate isomerase like protein, domain 1"/>
    <property type="match status" value="1"/>
</dbReference>
<accession>F5RQC9</accession>
<dbReference type="STRING" id="888060.HMPREF9081_2465"/>
<dbReference type="OrthoDB" id="9781311at2"/>
<dbReference type="Proteomes" id="UP000004067">
    <property type="component" value="Unassembled WGS sequence"/>
</dbReference>
<evidence type="ECO:0000313" key="3">
    <source>
        <dbReference type="Proteomes" id="UP000004067"/>
    </source>
</evidence>
<evidence type="ECO:0000259" key="1">
    <source>
        <dbReference type="PROSITE" id="PS51464"/>
    </source>
</evidence>
<name>F5RQC9_9FIRM</name>
<keyword evidence="2" id="KW-0413">Isomerase</keyword>
<dbReference type="EC" id="5.3.1.-" evidence="2"/>
<gene>
    <name evidence="2" type="primary">gmhA2</name>
    <name evidence="2" type="ORF">HMPREF9081_2465</name>
</gene>
<dbReference type="PANTHER" id="PTHR30390:SF7">
    <property type="entry name" value="PHOSPHOHEPTOSE ISOMERASE"/>
    <property type="match status" value="1"/>
</dbReference>
<dbReference type="InterPro" id="IPR050099">
    <property type="entry name" value="SIS_GmhA/DiaA_subfam"/>
</dbReference>
<evidence type="ECO:0000313" key="2">
    <source>
        <dbReference type="EMBL" id="EGK56963.1"/>
    </source>
</evidence>
<dbReference type="InterPro" id="IPR001347">
    <property type="entry name" value="SIS_dom"/>
</dbReference>
<dbReference type="GO" id="GO:0016853">
    <property type="term" value="F:isomerase activity"/>
    <property type="evidence" value="ECO:0007669"/>
    <property type="project" value="UniProtKB-KW"/>
</dbReference>
<dbReference type="GO" id="GO:1901135">
    <property type="term" value="P:carbohydrate derivative metabolic process"/>
    <property type="evidence" value="ECO:0007669"/>
    <property type="project" value="InterPro"/>
</dbReference>
<keyword evidence="3" id="KW-1185">Reference proteome</keyword>
<protein>
    <submittedName>
        <fullName evidence="2">Phosphoheptose isomerase</fullName>
        <ecNumber evidence="2">5.3.1.-</ecNumber>
    </submittedName>
</protein>
<dbReference type="PANTHER" id="PTHR30390">
    <property type="entry name" value="SEDOHEPTULOSE 7-PHOSPHATE ISOMERASE / DNAA INITIATOR-ASSOCIATING FACTOR FOR REPLICATION INITIATION"/>
    <property type="match status" value="1"/>
</dbReference>
<reference evidence="2 3" key="1">
    <citation type="submission" date="2011-04" db="EMBL/GenBank/DDBJ databases">
        <authorList>
            <person name="Muzny D."/>
            <person name="Qin X."/>
            <person name="Deng J."/>
            <person name="Jiang H."/>
            <person name="Liu Y."/>
            <person name="Qu J."/>
            <person name="Song X.-Z."/>
            <person name="Zhang L."/>
            <person name="Thornton R."/>
            <person name="Coyle M."/>
            <person name="Francisco L."/>
            <person name="Jackson L."/>
            <person name="Javaid M."/>
            <person name="Korchina V."/>
            <person name="Kovar C."/>
            <person name="Mata R."/>
            <person name="Mathew T."/>
            <person name="Ngo R."/>
            <person name="Nguyen L."/>
            <person name="Nguyen N."/>
            <person name="Okwuonu G."/>
            <person name="Ongeri F."/>
            <person name="Pham C."/>
            <person name="Simmons D."/>
            <person name="Wilczek-Boney K."/>
            <person name="Hale W."/>
            <person name="Jakkamsetti A."/>
            <person name="Pham P."/>
            <person name="Ruth R."/>
            <person name="San Lucas F."/>
            <person name="Warren J."/>
            <person name="Zhang J."/>
            <person name="Zhao Z."/>
            <person name="Zhou C."/>
            <person name="Zhu D."/>
            <person name="Lee S."/>
            <person name="Bess C."/>
            <person name="Blankenburg K."/>
            <person name="Forbes L."/>
            <person name="Fu Q."/>
            <person name="Gubbala S."/>
            <person name="Hirani K."/>
            <person name="Jayaseelan J.C."/>
            <person name="Lara F."/>
            <person name="Munidasa M."/>
            <person name="Palculict T."/>
            <person name="Patil S."/>
            <person name="Pu L.-L."/>
            <person name="Saada N."/>
            <person name="Tang L."/>
            <person name="Weissenberger G."/>
            <person name="Zhu Y."/>
            <person name="Hemphill L."/>
            <person name="Shang Y."/>
            <person name="Youmans B."/>
            <person name="Ayvaz T."/>
            <person name="Ross M."/>
            <person name="Santibanez J."/>
            <person name="Aqrawi P."/>
            <person name="Gross S."/>
            <person name="Joshi V."/>
            <person name="Fowler G."/>
            <person name="Nazareth L."/>
            <person name="Reid J."/>
            <person name="Worley K."/>
            <person name="Petrosino J."/>
            <person name="Highlander S."/>
            <person name="Gibbs R."/>
        </authorList>
    </citation>
    <scope>NUCLEOTIDE SEQUENCE [LARGE SCALE GENOMIC DNA]</scope>
    <source>
        <strain evidence="2 3">DSM 2778</strain>
    </source>
</reference>
<feature type="domain" description="SIS" evidence="1">
    <location>
        <begin position="33"/>
        <end position="189"/>
    </location>
</feature>
<dbReference type="PROSITE" id="PS51464">
    <property type="entry name" value="SIS"/>
    <property type="match status" value="1"/>
</dbReference>
<dbReference type="HOGENOM" id="CLU_080999_1_0_9"/>
<dbReference type="GO" id="GO:0097367">
    <property type="term" value="F:carbohydrate derivative binding"/>
    <property type="evidence" value="ECO:0007669"/>
    <property type="project" value="InterPro"/>
</dbReference>
<dbReference type="CDD" id="cd05006">
    <property type="entry name" value="SIS_GmhA"/>
    <property type="match status" value="1"/>
</dbReference>
<comment type="caution">
    <text evidence="2">The sequence shown here is derived from an EMBL/GenBank/DDBJ whole genome shotgun (WGS) entry which is preliminary data.</text>
</comment>
<dbReference type="Pfam" id="PF13580">
    <property type="entry name" value="SIS_2"/>
    <property type="match status" value="1"/>
</dbReference>
<dbReference type="SUPFAM" id="SSF53697">
    <property type="entry name" value="SIS domain"/>
    <property type="match status" value="1"/>
</dbReference>
<dbReference type="InterPro" id="IPR035461">
    <property type="entry name" value="GmhA/DiaA"/>
</dbReference>
<organism evidence="2 3">
    <name type="scientific">Centipeda periodontii DSM 2778</name>
    <dbReference type="NCBI Taxonomy" id="888060"/>
    <lineage>
        <taxon>Bacteria</taxon>
        <taxon>Bacillati</taxon>
        <taxon>Bacillota</taxon>
        <taxon>Negativicutes</taxon>
        <taxon>Selenomonadales</taxon>
        <taxon>Selenomonadaceae</taxon>
        <taxon>Centipeda</taxon>
    </lineage>
</organism>
<dbReference type="EMBL" id="AFHQ01000060">
    <property type="protein sequence ID" value="EGK56963.1"/>
    <property type="molecule type" value="Genomic_DNA"/>
</dbReference>
<dbReference type="InterPro" id="IPR046348">
    <property type="entry name" value="SIS_dom_sf"/>
</dbReference>
<proteinExistence type="predicted"/>
<dbReference type="eggNOG" id="COG0279">
    <property type="taxonomic scope" value="Bacteria"/>
</dbReference>